<proteinExistence type="predicted"/>
<evidence type="ECO:0000313" key="1">
    <source>
        <dbReference type="EMBL" id="MQY47622.1"/>
    </source>
</evidence>
<sequence length="189" mass="19414">MSISNIFLKVAIVVAGLTLLAGCQTRDPRLVEALNGANVTSVRVEATPDVSTGLPMLNGITPEAQAAMIVRALEADASAKLKGLPGGPKAARLVITLQQADLASAPGRVLGGTDSYITGTVRLENVADGSVIAQNPRIVGSDHGVKGSGNVGFFVAMAINAVATKDQNALAQKLAASFTLEIRKWLTGK</sequence>
<comment type="caution">
    <text evidence="1">The sequence shown here is derived from an EMBL/GenBank/DDBJ whole genome shotgun (WGS) entry which is preliminary data.</text>
</comment>
<dbReference type="Proteomes" id="UP000435138">
    <property type="component" value="Unassembled WGS sequence"/>
</dbReference>
<keyword evidence="2" id="KW-1185">Reference proteome</keyword>
<organism evidence="1 2">
    <name type="scientific">Endobacterium cereale</name>
    <dbReference type="NCBI Taxonomy" id="2663029"/>
    <lineage>
        <taxon>Bacteria</taxon>
        <taxon>Pseudomonadati</taxon>
        <taxon>Pseudomonadota</taxon>
        <taxon>Alphaproteobacteria</taxon>
        <taxon>Hyphomicrobiales</taxon>
        <taxon>Rhizobiaceae</taxon>
        <taxon>Endobacterium</taxon>
    </lineage>
</organism>
<protein>
    <recommendedName>
        <fullName evidence="3">DUF4410 domain-containing protein</fullName>
    </recommendedName>
</protein>
<reference evidence="1 2" key="1">
    <citation type="submission" date="2019-11" db="EMBL/GenBank/DDBJ databases">
        <title>Genome analysis of Rhizobacterium cereale a novel genus and species isolated from maize roots in North Spain.</title>
        <authorList>
            <person name="Menendez E."/>
            <person name="Flores-Felix J.D."/>
            <person name="Ramirez-Bahena M.-H."/>
            <person name="Igual J.M."/>
            <person name="Garcia-Fraile P."/>
            <person name="Peix A."/>
            <person name="Velazquez E."/>
        </authorList>
    </citation>
    <scope>NUCLEOTIDE SEQUENCE [LARGE SCALE GENOMIC DNA]</scope>
    <source>
        <strain evidence="1 2">RZME27</strain>
    </source>
</reference>
<dbReference type="RefSeq" id="WP_153355091.1">
    <property type="nucleotide sequence ID" value="NZ_JAYKOO010000007.1"/>
</dbReference>
<evidence type="ECO:0008006" key="3">
    <source>
        <dbReference type="Google" id="ProtNLM"/>
    </source>
</evidence>
<accession>A0A6A8A8P1</accession>
<gene>
    <name evidence="1" type="ORF">GAO09_16425</name>
</gene>
<name>A0A6A8A8P1_9HYPH</name>
<dbReference type="EMBL" id="WIXI01000045">
    <property type="protein sequence ID" value="MQY47622.1"/>
    <property type="molecule type" value="Genomic_DNA"/>
</dbReference>
<dbReference type="AlphaFoldDB" id="A0A6A8A8P1"/>
<evidence type="ECO:0000313" key="2">
    <source>
        <dbReference type="Proteomes" id="UP000435138"/>
    </source>
</evidence>